<feature type="non-terminal residue" evidence="1">
    <location>
        <position position="238"/>
    </location>
</feature>
<sequence>SNGGPHVIQTFCSEELSEEVQIKGRTARQGGSGSYSLVLCDKSLEKFSITKEDIENARSTGGFYLMLNAKRDEYFKTQYAETKKYVGYALREHKLGRQLIAALKEKKISEVMKMLCERNRGAEEKKASRTVVLMDATGSMHHLLQQAKNAVDTMFERISTILKDNGEPPNSFEMQFVVYRNYNAPEHMLLQTSPWESKPENLRNFIKSVKADYGWGNEAIEIGLAHVNRENEKESVSQ</sequence>
<dbReference type="OrthoDB" id="7614088at2759"/>
<evidence type="ECO:0008006" key="3">
    <source>
        <dbReference type="Google" id="ProtNLM"/>
    </source>
</evidence>
<comment type="caution">
    <text evidence="1">The sequence shown here is derived from an EMBL/GenBank/DDBJ whole genome shotgun (WGS) entry which is preliminary data.</text>
</comment>
<evidence type="ECO:0000313" key="2">
    <source>
        <dbReference type="Proteomes" id="UP000023152"/>
    </source>
</evidence>
<name>X6LQF5_RETFI</name>
<dbReference type="AlphaFoldDB" id="X6LQF5"/>
<dbReference type="Proteomes" id="UP000023152">
    <property type="component" value="Unassembled WGS sequence"/>
</dbReference>
<dbReference type="InterPro" id="IPR027417">
    <property type="entry name" value="P-loop_NTPase"/>
</dbReference>
<dbReference type="Gene3D" id="3.40.50.410">
    <property type="entry name" value="von Willebrand factor, type A domain"/>
    <property type="match status" value="1"/>
</dbReference>
<proteinExistence type="predicted"/>
<dbReference type="InterPro" id="IPR036465">
    <property type="entry name" value="vWFA_dom_sf"/>
</dbReference>
<dbReference type="EMBL" id="ASPP01032808">
    <property type="protein sequence ID" value="ETO03631.1"/>
    <property type="molecule type" value="Genomic_DNA"/>
</dbReference>
<organism evidence="1 2">
    <name type="scientific">Reticulomyxa filosa</name>
    <dbReference type="NCBI Taxonomy" id="46433"/>
    <lineage>
        <taxon>Eukaryota</taxon>
        <taxon>Sar</taxon>
        <taxon>Rhizaria</taxon>
        <taxon>Retaria</taxon>
        <taxon>Foraminifera</taxon>
        <taxon>Monothalamids</taxon>
        <taxon>Reticulomyxidae</taxon>
        <taxon>Reticulomyxa</taxon>
    </lineage>
</organism>
<keyword evidence="2" id="KW-1185">Reference proteome</keyword>
<protein>
    <recommendedName>
        <fullName evidence="3">VWFA domain-containing protein</fullName>
    </recommendedName>
</protein>
<reference evidence="1 2" key="1">
    <citation type="journal article" date="2013" name="Curr. Biol.">
        <title>The Genome of the Foraminiferan Reticulomyxa filosa.</title>
        <authorList>
            <person name="Glockner G."/>
            <person name="Hulsmann N."/>
            <person name="Schleicher M."/>
            <person name="Noegel A.A."/>
            <person name="Eichinger L."/>
            <person name="Gallinger C."/>
            <person name="Pawlowski J."/>
            <person name="Sierra R."/>
            <person name="Euteneuer U."/>
            <person name="Pillet L."/>
            <person name="Moustafa A."/>
            <person name="Platzer M."/>
            <person name="Groth M."/>
            <person name="Szafranski K."/>
            <person name="Schliwa M."/>
        </authorList>
    </citation>
    <scope>NUCLEOTIDE SEQUENCE [LARGE SCALE GENOMIC DNA]</scope>
</reference>
<dbReference type="Gene3D" id="3.40.50.300">
    <property type="entry name" value="P-loop containing nucleotide triphosphate hydrolases"/>
    <property type="match status" value="1"/>
</dbReference>
<accession>X6LQF5</accession>
<gene>
    <name evidence="1" type="ORF">RFI_33771</name>
</gene>
<dbReference type="SUPFAM" id="SSF53300">
    <property type="entry name" value="vWA-like"/>
    <property type="match status" value="1"/>
</dbReference>
<evidence type="ECO:0000313" key="1">
    <source>
        <dbReference type="EMBL" id="ETO03631.1"/>
    </source>
</evidence>
<feature type="non-terminal residue" evidence="1">
    <location>
        <position position="1"/>
    </location>
</feature>